<accession>A0A1Q8QHD9</accession>
<dbReference type="RefSeq" id="WP_170871597.1">
    <property type="nucleotide sequence ID" value="NZ_MLBF01000070.1"/>
</dbReference>
<sequence length="247" mass="27961">MLSSKTLNTGATLPTNTVTVNSESMPDANGRAQAYEFLAGIFLKEPSQEILRNLQAWAAVSRDESAQALLDRIAPDDPELGSLTQEYYDLFFVPVSGRFIPPFESSILGALRQEGKKTKFGSFWGNETVEVGTLYERTEFQPESLAIFEPLRQLNLPDHIGFELSFIAYLCRLEEKQRQHGLSTNGVFRLEQEFLDKHLNRWLPLLCSDLSRIEQSGYYLYFAQLAQDVCREDAVFLSESGSITKEN</sequence>
<keyword evidence="1" id="KW-0143">Chaperone</keyword>
<dbReference type="Gene3D" id="1.10.3480.10">
    <property type="entry name" value="TorD-like"/>
    <property type="match status" value="1"/>
</dbReference>
<proteinExistence type="predicted"/>
<dbReference type="Proteomes" id="UP000186102">
    <property type="component" value="Unassembled WGS sequence"/>
</dbReference>
<evidence type="ECO:0000313" key="2">
    <source>
        <dbReference type="EMBL" id="OLN26754.1"/>
    </source>
</evidence>
<organism evidence="2 3">
    <name type="scientific">Desulfosporosinus metallidurans</name>
    <dbReference type="NCBI Taxonomy" id="1888891"/>
    <lineage>
        <taxon>Bacteria</taxon>
        <taxon>Bacillati</taxon>
        <taxon>Bacillota</taxon>
        <taxon>Clostridia</taxon>
        <taxon>Eubacteriales</taxon>
        <taxon>Desulfitobacteriaceae</taxon>
        <taxon>Desulfosporosinus</taxon>
    </lineage>
</organism>
<gene>
    <name evidence="2" type="ORF">DSOL_4848</name>
</gene>
<dbReference type="InterPro" id="IPR020945">
    <property type="entry name" value="DMSO/NO3_reduct_chaperone"/>
</dbReference>
<dbReference type="InterPro" id="IPR050289">
    <property type="entry name" value="TorD/DmsD_chaperones"/>
</dbReference>
<dbReference type="SUPFAM" id="SSF89155">
    <property type="entry name" value="TorD-like"/>
    <property type="match status" value="1"/>
</dbReference>
<protein>
    <submittedName>
        <fullName evidence="2">Uncharacterized protein</fullName>
    </submittedName>
</protein>
<dbReference type="STRING" id="1888891.DSOL_4848"/>
<evidence type="ECO:0000313" key="3">
    <source>
        <dbReference type="Proteomes" id="UP000186102"/>
    </source>
</evidence>
<dbReference type="Pfam" id="PF02613">
    <property type="entry name" value="Nitrate_red_del"/>
    <property type="match status" value="1"/>
</dbReference>
<dbReference type="EMBL" id="MLBF01000070">
    <property type="protein sequence ID" value="OLN26754.1"/>
    <property type="molecule type" value="Genomic_DNA"/>
</dbReference>
<keyword evidence="3" id="KW-1185">Reference proteome</keyword>
<name>A0A1Q8QHD9_9FIRM</name>
<dbReference type="InterPro" id="IPR036411">
    <property type="entry name" value="TorD-like_sf"/>
</dbReference>
<evidence type="ECO:0000256" key="1">
    <source>
        <dbReference type="ARBA" id="ARBA00023186"/>
    </source>
</evidence>
<dbReference type="PANTHER" id="PTHR34227:SF1">
    <property type="entry name" value="DIMETHYL SULFOXIDE REDUCTASE CHAPERONE-RELATED"/>
    <property type="match status" value="1"/>
</dbReference>
<dbReference type="PANTHER" id="PTHR34227">
    <property type="entry name" value="CHAPERONE PROTEIN YCDY"/>
    <property type="match status" value="1"/>
</dbReference>
<reference evidence="2 3" key="1">
    <citation type="submission" date="2016-09" db="EMBL/GenBank/DDBJ databases">
        <title>Complete genome of Desulfosporosinus sp. OL.</title>
        <authorList>
            <person name="Mardanov A."/>
            <person name="Beletsky A."/>
            <person name="Panova A."/>
            <person name="Karnachuk O."/>
            <person name="Ravin N."/>
        </authorList>
    </citation>
    <scope>NUCLEOTIDE SEQUENCE [LARGE SCALE GENOMIC DNA]</scope>
    <source>
        <strain evidence="2 3">OL</strain>
    </source>
</reference>
<comment type="caution">
    <text evidence="2">The sequence shown here is derived from an EMBL/GenBank/DDBJ whole genome shotgun (WGS) entry which is preliminary data.</text>
</comment>
<dbReference type="AlphaFoldDB" id="A0A1Q8QHD9"/>